<dbReference type="GeneID" id="28831154"/>
<feature type="domain" description="2EXR" evidence="1">
    <location>
        <begin position="35"/>
        <end position="117"/>
    </location>
</feature>
<evidence type="ECO:0000313" key="2">
    <source>
        <dbReference type="EMBL" id="KUJ11536.1"/>
    </source>
</evidence>
<dbReference type="AlphaFoldDB" id="A0A194WUA0"/>
<organism evidence="2 3">
    <name type="scientific">Mollisia scopiformis</name>
    <name type="common">Conifer needle endophyte fungus</name>
    <name type="synonym">Phialocephala scopiformis</name>
    <dbReference type="NCBI Taxonomy" id="149040"/>
    <lineage>
        <taxon>Eukaryota</taxon>
        <taxon>Fungi</taxon>
        <taxon>Dikarya</taxon>
        <taxon>Ascomycota</taxon>
        <taxon>Pezizomycotina</taxon>
        <taxon>Leotiomycetes</taxon>
        <taxon>Helotiales</taxon>
        <taxon>Mollisiaceae</taxon>
        <taxon>Mollisia</taxon>
    </lineage>
</organism>
<protein>
    <recommendedName>
        <fullName evidence="1">2EXR domain-containing protein</fullName>
    </recommendedName>
</protein>
<evidence type="ECO:0000259" key="1">
    <source>
        <dbReference type="Pfam" id="PF20150"/>
    </source>
</evidence>
<dbReference type="RefSeq" id="XP_018065891.1">
    <property type="nucleotide sequence ID" value="XM_018221428.1"/>
</dbReference>
<proteinExistence type="predicted"/>
<gene>
    <name evidence="2" type="ORF">LY89DRAFT_758239</name>
</gene>
<name>A0A194WUA0_MOLSC</name>
<dbReference type="PANTHER" id="PTHR35910:SF6">
    <property type="entry name" value="2EXR DOMAIN-CONTAINING PROTEIN"/>
    <property type="match status" value="1"/>
</dbReference>
<dbReference type="EMBL" id="KQ947426">
    <property type="protein sequence ID" value="KUJ11536.1"/>
    <property type="molecule type" value="Genomic_DNA"/>
</dbReference>
<dbReference type="Pfam" id="PF20150">
    <property type="entry name" value="2EXR"/>
    <property type="match status" value="1"/>
</dbReference>
<evidence type="ECO:0000313" key="3">
    <source>
        <dbReference type="Proteomes" id="UP000070700"/>
    </source>
</evidence>
<keyword evidence="3" id="KW-1185">Reference proteome</keyword>
<dbReference type="InterPro" id="IPR045518">
    <property type="entry name" value="2EXR"/>
</dbReference>
<dbReference type="InParanoid" id="A0A194WUA0"/>
<reference evidence="2 3" key="1">
    <citation type="submission" date="2015-10" db="EMBL/GenBank/DDBJ databases">
        <title>Full genome of DAOMC 229536 Phialocephala scopiformis, a fungal endophyte of spruce producing the potent anti-insectan compound rugulosin.</title>
        <authorList>
            <consortium name="DOE Joint Genome Institute"/>
            <person name="Walker A.K."/>
            <person name="Frasz S.L."/>
            <person name="Seifert K.A."/>
            <person name="Miller J.D."/>
            <person name="Mondo S.J."/>
            <person name="Labutti K."/>
            <person name="Lipzen A."/>
            <person name="Dockter R."/>
            <person name="Kennedy M."/>
            <person name="Grigoriev I.V."/>
            <person name="Spatafora J.W."/>
        </authorList>
    </citation>
    <scope>NUCLEOTIDE SEQUENCE [LARGE SCALE GENOMIC DNA]</scope>
    <source>
        <strain evidence="2 3">CBS 120377</strain>
    </source>
</reference>
<accession>A0A194WUA0</accession>
<dbReference type="KEGG" id="psco:LY89DRAFT_758239"/>
<sequence length="265" mass="31724">MAEWDKEEQRRKDLYAELPDSDIRLFSLQRGPSSFPLFQFLPAELRCKIWRETFEPVIHDIEFWPPFSLTPIPITRRINRESDWECFLFYYEVHQLYAIPESFICKLTFFNKDLDTVRLCGEMLYWMERWELKYYSASSIVVEECFAVAKKLIIVVEELFDSRTRDFRYRPRVLEEFKSMEDLVILCAPMTCKCTSTHRTSGTAIYSNTYRMAASCRDDLTRRFETQVKKGVRKIIPQIHIKLPYHHEGKADRILKSIKHLFKEG</sequence>
<dbReference type="Proteomes" id="UP000070700">
    <property type="component" value="Unassembled WGS sequence"/>
</dbReference>
<dbReference type="PANTHER" id="PTHR35910">
    <property type="entry name" value="2EXR DOMAIN-CONTAINING PROTEIN"/>
    <property type="match status" value="1"/>
</dbReference>